<proteinExistence type="predicted"/>
<name>A0A542DC44_AMYCI</name>
<dbReference type="EMBL" id="VFML01000001">
    <property type="protein sequence ID" value="TQJ00640.1"/>
    <property type="molecule type" value="Genomic_DNA"/>
</dbReference>
<protein>
    <submittedName>
        <fullName evidence="1">Uncharacterized protein</fullName>
    </submittedName>
</protein>
<comment type="caution">
    <text evidence="1">The sequence shown here is derived from an EMBL/GenBank/DDBJ whole genome shotgun (WGS) entry which is preliminary data.</text>
</comment>
<gene>
    <name evidence="1" type="ORF">FB471_0277</name>
</gene>
<accession>A0A542DC44</accession>
<organism evidence="1 2">
    <name type="scientific">Amycolatopsis cihanbeyliensis</name>
    <dbReference type="NCBI Taxonomy" id="1128664"/>
    <lineage>
        <taxon>Bacteria</taxon>
        <taxon>Bacillati</taxon>
        <taxon>Actinomycetota</taxon>
        <taxon>Actinomycetes</taxon>
        <taxon>Pseudonocardiales</taxon>
        <taxon>Pseudonocardiaceae</taxon>
        <taxon>Amycolatopsis</taxon>
    </lineage>
</organism>
<dbReference type="Proteomes" id="UP000320876">
    <property type="component" value="Unassembled WGS sequence"/>
</dbReference>
<sequence length="32" mass="3560">MVVVVVWLWGTPGLLRTTALDGPWVQVNLLLI</sequence>
<evidence type="ECO:0000313" key="1">
    <source>
        <dbReference type="EMBL" id="TQJ00640.1"/>
    </source>
</evidence>
<keyword evidence="2" id="KW-1185">Reference proteome</keyword>
<dbReference type="AlphaFoldDB" id="A0A542DC44"/>
<reference evidence="1 2" key="1">
    <citation type="submission" date="2019-06" db="EMBL/GenBank/DDBJ databases">
        <title>Sequencing the genomes of 1000 actinobacteria strains.</title>
        <authorList>
            <person name="Klenk H.-P."/>
        </authorList>
    </citation>
    <scope>NUCLEOTIDE SEQUENCE [LARGE SCALE GENOMIC DNA]</scope>
    <source>
        <strain evidence="1 2">DSM 45679</strain>
    </source>
</reference>
<evidence type="ECO:0000313" key="2">
    <source>
        <dbReference type="Proteomes" id="UP000320876"/>
    </source>
</evidence>